<dbReference type="InterPro" id="IPR052893">
    <property type="entry name" value="TCS_response_regulator"/>
</dbReference>
<evidence type="ECO:0000259" key="2">
    <source>
        <dbReference type="PROSITE" id="PS50110"/>
    </source>
</evidence>
<keyword evidence="1" id="KW-0597">Phosphoprotein</keyword>
<dbReference type="Pfam" id="PF00072">
    <property type="entry name" value="Response_reg"/>
    <property type="match status" value="1"/>
</dbReference>
<dbReference type="SUPFAM" id="SSF52172">
    <property type="entry name" value="CheY-like"/>
    <property type="match status" value="1"/>
</dbReference>
<reference evidence="3 4" key="1">
    <citation type="submission" date="2016-10" db="EMBL/GenBank/DDBJ databases">
        <authorList>
            <person name="de Groot N.N."/>
        </authorList>
    </citation>
    <scope>NUCLEOTIDE SEQUENCE [LARGE SCALE GENOMIC DNA]</scope>
    <source>
        <strain evidence="3 4">DSM 23399</strain>
    </source>
</reference>
<dbReference type="Proteomes" id="UP000198790">
    <property type="component" value="Unassembled WGS sequence"/>
</dbReference>
<proteinExistence type="predicted"/>
<evidence type="ECO:0000313" key="3">
    <source>
        <dbReference type="EMBL" id="SFB46307.1"/>
    </source>
</evidence>
<dbReference type="GO" id="GO:0000160">
    <property type="term" value="P:phosphorelay signal transduction system"/>
    <property type="evidence" value="ECO:0007669"/>
    <property type="project" value="InterPro"/>
</dbReference>
<dbReference type="PANTHER" id="PTHR44520:SF2">
    <property type="entry name" value="RESPONSE REGULATOR RCP1"/>
    <property type="match status" value="1"/>
</dbReference>
<keyword evidence="4" id="KW-1185">Reference proteome</keyword>
<dbReference type="SMART" id="SM00448">
    <property type="entry name" value="REC"/>
    <property type="match status" value="1"/>
</dbReference>
<dbReference type="STRING" id="237018.SAMN04489723_111106"/>
<dbReference type="InterPro" id="IPR001789">
    <property type="entry name" value="Sig_transdc_resp-reg_receiver"/>
</dbReference>
<organism evidence="3 4">
    <name type="scientific">Algoriphagus aquimarinus</name>
    <dbReference type="NCBI Taxonomy" id="237018"/>
    <lineage>
        <taxon>Bacteria</taxon>
        <taxon>Pseudomonadati</taxon>
        <taxon>Bacteroidota</taxon>
        <taxon>Cytophagia</taxon>
        <taxon>Cytophagales</taxon>
        <taxon>Cyclobacteriaceae</taxon>
        <taxon>Algoriphagus</taxon>
    </lineage>
</organism>
<dbReference type="PANTHER" id="PTHR44520">
    <property type="entry name" value="RESPONSE REGULATOR RCP1-RELATED"/>
    <property type="match status" value="1"/>
</dbReference>
<dbReference type="AlphaFoldDB" id="A0A1I1B8A8"/>
<dbReference type="RefSeq" id="WP_092898813.1">
    <property type="nucleotide sequence ID" value="NZ_CAXBKE010000090.1"/>
</dbReference>
<dbReference type="InterPro" id="IPR011006">
    <property type="entry name" value="CheY-like_superfamily"/>
</dbReference>
<dbReference type="EMBL" id="FOKK01000011">
    <property type="protein sequence ID" value="SFB46307.1"/>
    <property type="molecule type" value="Genomic_DNA"/>
</dbReference>
<accession>A0A1I1B8A8</accession>
<dbReference type="Gene3D" id="3.40.50.2300">
    <property type="match status" value="1"/>
</dbReference>
<protein>
    <submittedName>
        <fullName evidence="3">Response regulator receiver domain-containing protein</fullName>
    </submittedName>
</protein>
<dbReference type="PROSITE" id="PS50110">
    <property type="entry name" value="RESPONSE_REGULATORY"/>
    <property type="match status" value="1"/>
</dbReference>
<evidence type="ECO:0000256" key="1">
    <source>
        <dbReference type="PROSITE-ProRule" id="PRU00169"/>
    </source>
</evidence>
<sequence>MNEKLTIFYADDDLDDLEFFKLIIKQIGGNYEVVTHADGLELLEAINNPPPTPYLVFLDINMPKMNGLEVLKKLRESDKFKNLPVIMLSTTKDGPFVKQSLALGANYYVPKSSRFDELKQSIQHSLQMNWETFIPDHSNFTYSSN</sequence>
<evidence type="ECO:0000313" key="4">
    <source>
        <dbReference type="Proteomes" id="UP000198790"/>
    </source>
</evidence>
<feature type="modified residue" description="4-aspartylphosphate" evidence="1">
    <location>
        <position position="59"/>
    </location>
</feature>
<gene>
    <name evidence="3" type="ORF">SAMN04489723_111106</name>
</gene>
<feature type="domain" description="Response regulatory" evidence="2">
    <location>
        <begin position="6"/>
        <end position="126"/>
    </location>
</feature>
<name>A0A1I1B8A8_9BACT</name>
<dbReference type="OrthoDB" id="7631574at2"/>